<evidence type="ECO:0000256" key="1">
    <source>
        <dbReference type="ARBA" id="ARBA00008773"/>
    </source>
</evidence>
<dbReference type="InterPro" id="IPR000490">
    <property type="entry name" value="Glyco_hydro_17"/>
</dbReference>
<keyword evidence="8" id="KW-1185">Reference proteome</keyword>
<protein>
    <submittedName>
        <fullName evidence="7">Uncharacterized protein</fullName>
    </submittedName>
</protein>
<evidence type="ECO:0000256" key="3">
    <source>
        <dbReference type="ARBA" id="ARBA00023295"/>
    </source>
</evidence>
<dbReference type="PANTHER" id="PTHR32227">
    <property type="entry name" value="GLUCAN ENDO-1,3-BETA-GLUCOSIDASE BG1-RELATED-RELATED"/>
    <property type="match status" value="1"/>
</dbReference>
<feature type="signal peptide" evidence="6">
    <location>
        <begin position="1"/>
        <end position="24"/>
    </location>
</feature>
<gene>
    <name evidence="7" type="ORF">KC19_3G136600</name>
</gene>
<dbReference type="Gene3D" id="3.20.20.80">
    <property type="entry name" value="Glycosidases"/>
    <property type="match status" value="1"/>
</dbReference>
<accession>A0A8T0ILJ8</accession>
<dbReference type="GO" id="GO:0004553">
    <property type="term" value="F:hydrolase activity, hydrolyzing O-glycosyl compounds"/>
    <property type="evidence" value="ECO:0007669"/>
    <property type="project" value="InterPro"/>
</dbReference>
<comment type="caution">
    <text evidence="7">The sequence shown here is derived from an EMBL/GenBank/DDBJ whole genome shotgun (WGS) entry which is preliminary data.</text>
</comment>
<dbReference type="Pfam" id="PF00332">
    <property type="entry name" value="Glyco_hydro_17"/>
    <property type="match status" value="1"/>
</dbReference>
<name>A0A8T0ILJ8_CERPU</name>
<feature type="chain" id="PRO_5035853514" evidence="6">
    <location>
        <begin position="25"/>
        <end position="338"/>
    </location>
</feature>
<dbReference type="AlphaFoldDB" id="A0A8T0ILJ8"/>
<evidence type="ECO:0000313" key="8">
    <source>
        <dbReference type="Proteomes" id="UP000822688"/>
    </source>
</evidence>
<dbReference type="PROSITE" id="PS00587">
    <property type="entry name" value="GLYCOSYL_HYDROL_F17"/>
    <property type="match status" value="1"/>
</dbReference>
<evidence type="ECO:0000256" key="5">
    <source>
        <dbReference type="RuleBase" id="RU004336"/>
    </source>
</evidence>
<keyword evidence="3 5" id="KW-0326">Glycosidase</keyword>
<dbReference type="SUPFAM" id="SSF51445">
    <property type="entry name" value="(Trans)glycosidases"/>
    <property type="match status" value="1"/>
</dbReference>
<reference evidence="7" key="1">
    <citation type="submission" date="2020-06" db="EMBL/GenBank/DDBJ databases">
        <title>WGS assembly of Ceratodon purpureus strain R40.</title>
        <authorList>
            <person name="Carey S.B."/>
            <person name="Jenkins J."/>
            <person name="Shu S."/>
            <person name="Lovell J.T."/>
            <person name="Sreedasyam A."/>
            <person name="Maumus F."/>
            <person name="Tiley G.P."/>
            <person name="Fernandez-Pozo N."/>
            <person name="Barry K."/>
            <person name="Chen C."/>
            <person name="Wang M."/>
            <person name="Lipzen A."/>
            <person name="Daum C."/>
            <person name="Saski C.A."/>
            <person name="Payton A.C."/>
            <person name="Mcbreen J.C."/>
            <person name="Conrad R.E."/>
            <person name="Kollar L.M."/>
            <person name="Olsson S."/>
            <person name="Huttunen S."/>
            <person name="Landis J.B."/>
            <person name="Wickett N.J."/>
            <person name="Johnson M.G."/>
            <person name="Rensing S.A."/>
            <person name="Grimwood J."/>
            <person name="Schmutz J."/>
            <person name="Mcdaniel S.F."/>
        </authorList>
    </citation>
    <scope>NUCLEOTIDE SEQUENCE</scope>
    <source>
        <strain evidence="7">R40</strain>
    </source>
</reference>
<dbReference type="GO" id="GO:0005975">
    <property type="term" value="P:carbohydrate metabolic process"/>
    <property type="evidence" value="ECO:0007669"/>
    <property type="project" value="InterPro"/>
</dbReference>
<dbReference type="Proteomes" id="UP000822688">
    <property type="component" value="Chromosome 3"/>
</dbReference>
<sequence length="338" mass="36381">MKGTSKLLLVALGMVAAMVTLTAGATIGIDVGLQGQLPSVKEIVQLLKTRSVTNVRIYDSSPSVLNEFAGQGIKVSVTVPNDVLVSIANSQSVATSWVQKNVKPYVDFIDRIVVGNEWLHDRNNDPSKLLAAMENVNTAVTSLGINKKITTAHAYDIVEGYPPSAGTFINRGVMSSILAFLKRTDSAIMVNIYPYFTYIGQPGSMDINYALGNANARTIVDSGTGKTYTNLLDAQVDTVVSAMKALGYGSEVRFIIGESGWPSAGTTYATVANAKTYNQNLVRYALGGKGSPLRPGINFPTYIFALFNENRKPGDETEKNFGLYKPDKTPVYSVNLSL</sequence>
<dbReference type="InterPro" id="IPR044965">
    <property type="entry name" value="Glyco_hydro_17_plant"/>
</dbReference>
<evidence type="ECO:0000256" key="6">
    <source>
        <dbReference type="SAM" id="SignalP"/>
    </source>
</evidence>
<dbReference type="InterPro" id="IPR017853">
    <property type="entry name" value="GH"/>
</dbReference>
<evidence type="ECO:0000313" key="7">
    <source>
        <dbReference type="EMBL" id="KAG0583448.1"/>
    </source>
</evidence>
<evidence type="ECO:0000256" key="4">
    <source>
        <dbReference type="RuleBase" id="RU004335"/>
    </source>
</evidence>
<comment type="similarity">
    <text evidence="1 4">Belongs to the glycosyl hydrolase 17 family.</text>
</comment>
<proteinExistence type="inferred from homology"/>
<organism evidence="7 8">
    <name type="scientific">Ceratodon purpureus</name>
    <name type="common">Fire moss</name>
    <name type="synonym">Dicranum purpureum</name>
    <dbReference type="NCBI Taxonomy" id="3225"/>
    <lineage>
        <taxon>Eukaryota</taxon>
        <taxon>Viridiplantae</taxon>
        <taxon>Streptophyta</taxon>
        <taxon>Embryophyta</taxon>
        <taxon>Bryophyta</taxon>
        <taxon>Bryophytina</taxon>
        <taxon>Bryopsida</taxon>
        <taxon>Dicranidae</taxon>
        <taxon>Pseudoditrichales</taxon>
        <taxon>Ditrichaceae</taxon>
        <taxon>Ceratodon</taxon>
    </lineage>
</organism>
<dbReference type="EMBL" id="CM026423">
    <property type="protein sequence ID" value="KAG0583448.1"/>
    <property type="molecule type" value="Genomic_DNA"/>
</dbReference>
<keyword evidence="2 5" id="KW-0378">Hydrolase</keyword>
<dbReference type="FunFam" id="3.20.20.80:FF:000010">
    <property type="entry name" value="glucan endo-1,3-beta-glucosidase, basic"/>
    <property type="match status" value="1"/>
</dbReference>
<keyword evidence="6" id="KW-0732">Signal</keyword>
<evidence type="ECO:0000256" key="2">
    <source>
        <dbReference type="ARBA" id="ARBA00022801"/>
    </source>
</evidence>